<evidence type="ECO:0008006" key="4">
    <source>
        <dbReference type="Google" id="ProtNLM"/>
    </source>
</evidence>
<dbReference type="EMBL" id="JBBJCI010000018">
    <property type="protein sequence ID" value="KAK7254761.1"/>
    <property type="molecule type" value="Genomic_DNA"/>
</dbReference>
<name>A0ABR1GG19_AURAN</name>
<organism evidence="2 3">
    <name type="scientific">Aureococcus anophagefferens</name>
    <name type="common">Harmful bloom alga</name>
    <dbReference type="NCBI Taxonomy" id="44056"/>
    <lineage>
        <taxon>Eukaryota</taxon>
        <taxon>Sar</taxon>
        <taxon>Stramenopiles</taxon>
        <taxon>Ochrophyta</taxon>
        <taxon>Pelagophyceae</taxon>
        <taxon>Pelagomonadales</taxon>
        <taxon>Pelagomonadaceae</taxon>
        <taxon>Aureococcus</taxon>
    </lineage>
</organism>
<comment type="caution">
    <text evidence="2">The sequence shown here is derived from an EMBL/GenBank/DDBJ whole genome shotgun (WGS) entry which is preliminary data.</text>
</comment>
<reference evidence="2 3" key="1">
    <citation type="submission" date="2024-03" db="EMBL/GenBank/DDBJ databases">
        <title>Aureococcus anophagefferens CCMP1851 and Kratosvirus quantuckense: Draft genome of a second virus-susceptible host strain in the model system.</title>
        <authorList>
            <person name="Chase E."/>
            <person name="Truchon A.R."/>
            <person name="Schepens W."/>
            <person name="Wilhelm S.W."/>
        </authorList>
    </citation>
    <scope>NUCLEOTIDE SEQUENCE [LARGE SCALE GENOMIC DNA]</scope>
    <source>
        <strain evidence="2 3">CCMP1851</strain>
    </source>
</reference>
<gene>
    <name evidence="2" type="ORF">SO694_00131031</name>
</gene>
<protein>
    <recommendedName>
        <fullName evidence="4">Casein kinase substrate phosphoprotein PP28 domain-containing protein</fullName>
    </recommendedName>
</protein>
<dbReference type="Proteomes" id="UP001363151">
    <property type="component" value="Unassembled WGS sequence"/>
</dbReference>
<feature type="compositionally biased region" description="Low complexity" evidence="1">
    <location>
        <begin position="89"/>
        <end position="102"/>
    </location>
</feature>
<proteinExistence type="predicted"/>
<evidence type="ECO:0000256" key="1">
    <source>
        <dbReference type="SAM" id="MobiDB-lite"/>
    </source>
</evidence>
<feature type="compositionally biased region" description="Basic and acidic residues" evidence="1">
    <location>
        <begin position="59"/>
        <end position="88"/>
    </location>
</feature>
<keyword evidence="3" id="KW-1185">Reference proteome</keyword>
<evidence type="ECO:0000313" key="2">
    <source>
        <dbReference type="EMBL" id="KAK7254761.1"/>
    </source>
</evidence>
<sequence length="102" mass="11061">MSPLVSRAGQRETPGFESGTALQFCGLPTMPPPRYGKASKASKKEEKKPSGPSQAELLAKAREAQIAERDRVRKEREAAAQQRREAARTRSPARAAARVSAT</sequence>
<feature type="region of interest" description="Disordered" evidence="1">
    <location>
        <begin position="1"/>
        <end position="102"/>
    </location>
</feature>
<accession>A0ABR1GG19</accession>
<evidence type="ECO:0000313" key="3">
    <source>
        <dbReference type="Proteomes" id="UP001363151"/>
    </source>
</evidence>